<dbReference type="GO" id="GO:0000324">
    <property type="term" value="C:fungal-type vacuole"/>
    <property type="evidence" value="ECO:0007669"/>
    <property type="project" value="EnsemblFungi"/>
</dbReference>
<dbReference type="PANTHER" id="PTHR46622">
    <property type="entry name" value="DNA-DEPENDENT METALLOPROTEASE WSS1"/>
    <property type="match status" value="1"/>
</dbReference>
<gene>
    <name evidence="3" type="ORF">PICST_58832</name>
</gene>
<dbReference type="InParanoid" id="A3LUC5"/>
<dbReference type="RefSeq" id="XP_001384245.2">
    <property type="nucleotide sequence ID" value="XM_001384208.1"/>
</dbReference>
<dbReference type="OrthoDB" id="49605at2759"/>
<dbReference type="GO" id="GO:1990414">
    <property type="term" value="P:replication-born double-strand break repair via sister chromatid exchange"/>
    <property type="evidence" value="ECO:0007669"/>
    <property type="project" value="EnsemblFungi"/>
</dbReference>
<evidence type="ECO:0000313" key="3">
    <source>
        <dbReference type="EMBL" id="ABN66216.2"/>
    </source>
</evidence>
<dbReference type="GO" id="GO:0032183">
    <property type="term" value="F:SUMO binding"/>
    <property type="evidence" value="ECO:0007669"/>
    <property type="project" value="EnsemblFungi"/>
</dbReference>
<name>A3LUC5_PICST</name>
<dbReference type="EMBL" id="CP000498">
    <property type="protein sequence ID" value="ABN66216.2"/>
    <property type="molecule type" value="Genomic_DNA"/>
</dbReference>
<dbReference type="eggNOG" id="KOG4842">
    <property type="taxonomic scope" value="Eukaryota"/>
</dbReference>
<dbReference type="PANTHER" id="PTHR46622:SF1">
    <property type="entry name" value="DNA-DEPENDENT METALLOPROTEASE WSS1"/>
    <property type="match status" value="1"/>
</dbReference>
<feature type="non-terminal residue" evidence="3">
    <location>
        <position position="245"/>
    </location>
</feature>
<reference evidence="3 4" key="1">
    <citation type="journal article" date="2007" name="Nat. Biotechnol.">
        <title>Genome sequence of the lignocellulose-bioconverting and xylose-fermenting yeast Pichia stipitis.</title>
        <authorList>
            <person name="Jeffries T.W."/>
            <person name="Grigoriev I.V."/>
            <person name="Grimwood J."/>
            <person name="Laplaza J.M."/>
            <person name="Aerts A."/>
            <person name="Salamov A."/>
            <person name="Schmutz J."/>
            <person name="Lindquist E."/>
            <person name="Dehal P."/>
            <person name="Shapiro H."/>
            <person name="Jin Y.S."/>
            <person name="Passoth V."/>
            <person name="Richardson P.M."/>
        </authorList>
    </citation>
    <scope>NUCLEOTIDE SEQUENCE [LARGE SCALE GENOMIC DNA]</scope>
    <source>
        <strain evidence="4">ATCC 58785 / CBS 6054 / NBRC 10063 / NRRL Y-11545</strain>
    </source>
</reference>
<dbReference type="STRING" id="322104.A3LUC5"/>
<feature type="domain" description="WLM" evidence="2">
    <location>
        <begin position="16"/>
        <end position="218"/>
    </location>
</feature>
<dbReference type="Pfam" id="PF08325">
    <property type="entry name" value="WLM"/>
    <property type="match status" value="1"/>
</dbReference>
<keyword evidence="4" id="KW-1185">Reference proteome</keyword>
<dbReference type="PROSITE" id="PS51397">
    <property type="entry name" value="WLM"/>
    <property type="match status" value="1"/>
</dbReference>
<dbReference type="GO" id="GO:0019985">
    <property type="term" value="P:translesion synthesis"/>
    <property type="evidence" value="ECO:0007669"/>
    <property type="project" value="EnsemblFungi"/>
</dbReference>
<dbReference type="GO" id="GO:0106300">
    <property type="term" value="P:protein-DNA covalent cross-linking repair"/>
    <property type="evidence" value="ECO:0007669"/>
    <property type="project" value="EnsemblFungi"/>
</dbReference>
<dbReference type="OMA" id="LTHNLHG"/>
<dbReference type="GO" id="GO:0061665">
    <property type="term" value="F:SUMO ligase activity"/>
    <property type="evidence" value="ECO:0007669"/>
    <property type="project" value="EnsemblFungi"/>
</dbReference>
<dbReference type="FunCoup" id="A3LUC5">
    <property type="interactions" value="76"/>
</dbReference>
<dbReference type="GO" id="GO:0016925">
    <property type="term" value="P:protein sumoylation"/>
    <property type="evidence" value="ECO:0007669"/>
    <property type="project" value="EnsemblFungi"/>
</dbReference>
<dbReference type="InterPro" id="IPR013536">
    <property type="entry name" value="WLM_dom"/>
</dbReference>
<accession>A3LUC5</accession>
<feature type="compositionally biased region" description="Basic residues" evidence="1">
    <location>
        <begin position="1"/>
        <end position="16"/>
    </location>
</feature>
<evidence type="ECO:0000313" key="4">
    <source>
        <dbReference type="Proteomes" id="UP000002258"/>
    </source>
</evidence>
<dbReference type="AlphaFoldDB" id="A3LUC5"/>
<dbReference type="InterPro" id="IPR053000">
    <property type="entry name" value="WSS1-like_metalloprotease"/>
</dbReference>
<dbReference type="GO" id="GO:0004222">
    <property type="term" value="F:metalloendopeptidase activity"/>
    <property type="evidence" value="ECO:0007669"/>
    <property type="project" value="EnsemblFungi"/>
</dbReference>
<proteinExistence type="predicted"/>
<feature type="region of interest" description="Disordered" evidence="1">
    <location>
        <begin position="1"/>
        <end position="26"/>
    </location>
</feature>
<sequence>MVRPAPKKKPGSKPKPNRPSPVSNITKIGSLNRYADKEYANDLLHQVARLVAPIIHENNFKVGTLCEMFPKDANLLGLNVNRGQKILIRLRYHSNDRSFYPMGDIIGTFLHELTHNLYSAHDDKFYKFLDGLKKRFEDIQYGGASTTYRCEEETLGTKYNAFGGYMSEREKRIRALSKPKYKTESRKLGTSGGGISKVVADPRQLRQMILAAAERRMKDNKWCNHNSDITEIEPTNEELDIIEIE</sequence>
<dbReference type="GO" id="GO:0036205">
    <property type="term" value="P:histone catabolic process"/>
    <property type="evidence" value="ECO:0007669"/>
    <property type="project" value="EnsemblFungi"/>
</dbReference>
<dbReference type="Proteomes" id="UP000002258">
    <property type="component" value="Chromosome 4"/>
</dbReference>
<protein>
    <submittedName>
        <fullName evidence="3">Weak suppressor of smt3</fullName>
    </submittedName>
</protein>
<dbReference type="KEGG" id="pic:PICST_58832"/>
<dbReference type="GO" id="GO:0005635">
    <property type="term" value="C:nuclear envelope"/>
    <property type="evidence" value="ECO:0007669"/>
    <property type="project" value="EnsemblFungi"/>
</dbReference>
<dbReference type="HOGENOM" id="CLU_023057_3_0_1"/>
<dbReference type="GeneID" id="4838879"/>
<organism evidence="3 4">
    <name type="scientific">Scheffersomyces stipitis (strain ATCC 58785 / CBS 6054 / NBRC 10063 / NRRL Y-11545)</name>
    <name type="common">Yeast</name>
    <name type="synonym">Pichia stipitis</name>
    <dbReference type="NCBI Taxonomy" id="322104"/>
    <lineage>
        <taxon>Eukaryota</taxon>
        <taxon>Fungi</taxon>
        <taxon>Dikarya</taxon>
        <taxon>Ascomycota</taxon>
        <taxon>Saccharomycotina</taxon>
        <taxon>Pichiomycetes</taxon>
        <taxon>Debaryomycetaceae</taxon>
        <taxon>Scheffersomyces</taxon>
    </lineage>
</organism>
<evidence type="ECO:0000256" key="1">
    <source>
        <dbReference type="SAM" id="MobiDB-lite"/>
    </source>
</evidence>
<evidence type="ECO:0000259" key="2">
    <source>
        <dbReference type="PROSITE" id="PS51397"/>
    </source>
</evidence>